<dbReference type="EMBL" id="CP045894">
    <property type="protein sequence ID" value="QQP55191.1"/>
    <property type="molecule type" value="Genomic_DNA"/>
</dbReference>
<gene>
    <name evidence="3" type="ORF">FKW44_003834</name>
    <name evidence="2" type="ORF">FKW44_008305</name>
    <name evidence="1" type="ORF">FKW44_012197</name>
</gene>
<dbReference type="EMBL" id="CP045891">
    <property type="protein sequence ID" value="QQP58495.1"/>
    <property type="molecule type" value="Genomic_DNA"/>
</dbReference>
<dbReference type="OrthoDB" id="6342757at2759"/>
<reference evidence="4" key="1">
    <citation type="submission" date="2021-01" db="EMBL/GenBank/DDBJ databases">
        <title>Caligus Genome Assembly.</title>
        <authorList>
            <person name="Gallardo-Escarate C."/>
        </authorList>
    </citation>
    <scope>NUCLEOTIDE SEQUENCE [LARGE SCALE GENOMIC DNA]</scope>
</reference>
<dbReference type="Proteomes" id="UP000595437">
    <property type="component" value="Chromosome 5"/>
</dbReference>
<organism evidence="3 4">
    <name type="scientific">Caligus rogercresseyi</name>
    <name type="common">Sea louse</name>
    <dbReference type="NCBI Taxonomy" id="217165"/>
    <lineage>
        <taxon>Eukaryota</taxon>
        <taxon>Metazoa</taxon>
        <taxon>Ecdysozoa</taxon>
        <taxon>Arthropoda</taxon>
        <taxon>Crustacea</taxon>
        <taxon>Multicrustacea</taxon>
        <taxon>Hexanauplia</taxon>
        <taxon>Copepoda</taxon>
        <taxon>Siphonostomatoida</taxon>
        <taxon>Caligidae</taxon>
        <taxon>Caligus</taxon>
    </lineage>
</organism>
<protein>
    <submittedName>
        <fullName evidence="3">Uncharacterized protein</fullName>
    </submittedName>
</protein>
<evidence type="ECO:0000313" key="1">
    <source>
        <dbReference type="EMBL" id="QQP51002.1"/>
    </source>
</evidence>
<evidence type="ECO:0000313" key="2">
    <source>
        <dbReference type="EMBL" id="QQP55191.1"/>
    </source>
</evidence>
<feature type="non-terminal residue" evidence="3">
    <location>
        <position position="96"/>
    </location>
</feature>
<proteinExistence type="predicted"/>
<reference evidence="3" key="2">
    <citation type="journal article" name="Sci. Data">
        <title>Chromosome-scale genome assembly of the sea louse Caligus rogercresseyi by SMRT sequencing and Hi-C analysis.</title>
        <authorList>
            <person name="Gallardo-Escarate C."/>
            <person name="Valenzuela-Munoz V."/>
            <person name="Nunez-Acuna G."/>
            <person name="Valenzuela-Miranda D."/>
            <person name="Goncalves A.T."/>
            <person name="Escobar-Sepulveda H."/>
            <person name="Liachko I."/>
            <person name="Nelson B."/>
            <person name="Roberts S."/>
            <person name="Warren W."/>
        </authorList>
    </citation>
    <scope>NUCLEOTIDE SEQUENCE</scope>
    <source>
        <tissue evidence="3">Whole tissue</tissue>
    </source>
</reference>
<dbReference type="EMBL" id="CP045897">
    <property type="protein sequence ID" value="QQP51002.1"/>
    <property type="molecule type" value="Genomic_DNA"/>
</dbReference>
<evidence type="ECO:0000313" key="3">
    <source>
        <dbReference type="EMBL" id="QQP58495.1"/>
    </source>
</evidence>
<dbReference type="AlphaFoldDB" id="A0A7T8KMF6"/>
<keyword evidence="4" id="KW-1185">Reference proteome</keyword>
<evidence type="ECO:0000313" key="4">
    <source>
        <dbReference type="Proteomes" id="UP000595437"/>
    </source>
</evidence>
<dbReference type="Proteomes" id="UP000595437">
    <property type="component" value="Chromosome 8"/>
</dbReference>
<dbReference type="Proteomes" id="UP000595437">
    <property type="component" value="Chromosome 2"/>
</dbReference>
<sequence>MDSSVNKTFRIADMERLPDTADFRQFRHWRENWNSTSRAQNFASFPHEQQIWSFLSALGAHGKRILEYSYKIDFESPDITVSGLLTSLHDYFREKN</sequence>
<accession>A0A7T8KMF6</accession>
<name>A0A7T8KMF6_CALRO</name>